<evidence type="ECO:0000256" key="1">
    <source>
        <dbReference type="ARBA" id="ARBA00022603"/>
    </source>
</evidence>
<gene>
    <name evidence="5" type="ORF">SAMN05444168_4959</name>
</gene>
<dbReference type="Pfam" id="PF08241">
    <property type="entry name" value="Methyltransf_11"/>
    <property type="match status" value="1"/>
</dbReference>
<evidence type="ECO:0000313" key="6">
    <source>
        <dbReference type="Proteomes" id="UP000184693"/>
    </source>
</evidence>
<evidence type="ECO:0000256" key="2">
    <source>
        <dbReference type="ARBA" id="ARBA00022679"/>
    </source>
</evidence>
<keyword evidence="1 5" id="KW-0489">Methyltransferase</keyword>
<dbReference type="RefSeq" id="WP_074267001.1">
    <property type="nucleotide sequence ID" value="NZ_FSRM01000002.1"/>
</dbReference>
<proteinExistence type="predicted"/>
<reference evidence="5 6" key="1">
    <citation type="submission" date="2016-11" db="EMBL/GenBank/DDBJ databases">
        <authorList>
            <person name="Jaros S."/>
            <person name="Januszkiewicz K."/>
            <person name="Wedrychowicz H."/>
        </authorList>
    </citation>
    <scope>NUCLEOTIDE SEQUENCE [LARGE SCALE GENOMIC DNA]</scope>
    <source>
        <strain evidence="5 6">GAS86</strain>
    </source>
</reference>
<dbReference type="PANTHER" id="PTHR43464">
    <property type="entry name" value="METHYLTRANSFERASE"/>
    <property type="match status" value="1"/>
</dbReference>
<feature type="domain" description="Methyltransferase type 11" evidence="4">
    <location>
        <begin position="58"/>
        <end position="152"/>
    </location>
</feature>
<evidence type="ECO:0000259" key="4">
    <source>
        <dbReference type="Pfam" id="PF08241"/>
    </source>
</evidence>
<evidence type="ECO:0000313" key="5">
    <source>
        <dbReference type="EMBL" id="SIO47422.1"/>
    </source>
</evidence>
<dbReference type="GO" id="GO:0032259">
    <property type="term" value="P:methylation"/>
    <property type="evidence" value="ECO:0007669"/>
    <property type="project" value="UniProtKB-KW"/>
</dbReference>
<keyword evidence="3" id="KW-0949">S-adenosyl-L-methionine</keyword>
<dbReference type="Gene3D" id="3.40.50.150">
    <property type="entry name" value="Vaccinia Virus protein VP39"/>
    <property type="match status" value="1"/>
</dbReference>
<keyword evidence="5" id="KW-0830">Ubiquinone</keyword>
<organism evidence="5 6">
    <name type="scientific">Paraburkholderia phenazinium</name>
    <dbReference type="NCBI Taxonomy" id="60549"/>
    <lineage>
        <taxon>Bacteria</taxon>
        <taxon>Pseudomonadati</taxon>
        <taxon>Pseudomonadota</taxon>
        <taxon>Betaproteobacteria</taxon>
        <taxon>Burkholderiales</taxon>
        <taxon>Burkholderiaceae</taxon>
        <taxon>Paraburkholderia</taxon>
    </lineage>
</organism>
<dbReference type="EMBL" id="FSRM01000002">
    <property type="protein sequence ID" value="SIO47422.1"/>
    <property type="molecule type" value="Genomic_DNA"/>
</dbReference>
<dbReference type="InterPro" id="IPR029063">
    <property type="entry name" value="SAM-dependent_MTases_sf"/>
</dbReference>
<dbReference type="PANTHER" id="PTHR43464:SF19">
    <property type="entry name" value="UBIQUINONE BIOSYNTHESIS O-METHYLTRANSFERASE, MITOCHONDRIAL"/>
    <property type="match status" value="1"/>
</dbReference>
<keyword evidence="2" id="KW-0808">Transferase</keyword>
<protein>
    <submittedName>
        <fullName evidence="5">Ubiquinone/menaquinone biosynthesis C-methylase UbiE</fullName>
    </submittedName>
</protein>
<dbReference type="SUPFAM" id="SSF53335">
    <property type="entry name" value="S-adenosyl-L-methionine-dependent methyltransferases"/>
    <property type="match status" value="1"/>
</dbReference>
<dbReference type="CDD" id="cd02440">
    <property type="entry name" value="AdoMet_MTases"/>
    <property type="match status" value="1"/>
</dbReference>
<evidence type="ECO:0000256" key="3">
    <source>
        <dbReference type="ARBA" id="ARBA00022691"/>
    </source>
</evidence>
<dbReference type="Proteomes" id="UP000184693">
    <property type="component" value="Unassembled WGS sequence"/>
</dbReference>
<dbReference type="GO" id="GO:0008757">
    <property type="term" value="F:S-adenosylmethionine-dependent methyltransferase activity"/>
    <property type="evidence" value="ECO:0007669"/>
    <property type="project" value="InterPro"/>
</dbReference>
<accession>A0A1N6JSW7</accession>
<sequence length="256" mass="28678">MTNDPASATALTPQNIYDDTTFFQGYKALRDTDTGLNGALEIPALHRLLPELSNSHVLDLGCGFGEFARFASARGAASVTGVDISARMLEEAVRRTSDPSVSYERCPIEQYRPAADSFDLVVSSLALHYVEDYAGVVERVFQALKPGGRFVFSVEHPLCTAYPAGWVRDDEGHRRYWPVDHYREEGKRDTRWFVDGVIKYHRTVETYVNTLIRAGLLLEHLGEPGPTAEALKDRPMLEAERRRPPFLLLRALRPAG</sequence>
<name>A0A1N6JSW7_9BURK</name>
<dbReference type="InterPro" id="IPR013216">
    <property type="entry name" value="Methyltransf_11"/>
</dbReference>
<dbReference type="OrthoDB" id="9791837at2"/>
<dbReference type="AlphaFoldDB" id="A0A1N6JSW7"/>